<dbReference type="Gramene" id="TRITD6Av1G213890.2">
    <property type="protein sequence ID" value="TRITD6Av1G213890.2"/>
    <property type="gene ID" value="TRITD6Av1G213890"/>
</dbReference>
<dbReference type="InterPro" id="IPR000109">
    <property type="entry name" value="POT_fam"/>
</dbReference>
<feature type="transmembrane region" description="Helical" evidence="7">
    <location>
        <begin position="484"/>
        <end position="506"/>
    </location>
</feature>
<feature type="transmembrane region" description="Helical" evidence="7">
    <location>
        <begin position="444"/>
        <end position="464"/>
    </location>
</feature>
<feature type="transmembrane region" description="Helical" evidence="7">
    <location>
        <begin position="108"/>
        <end position="128"/>
    </location>
</feature>
<dbReference type="AlphaFoldDB" id="A0A9R0YAJ8"/>
<dbReference type="InterPro" id="IPR018456">
    <property type="entry name" value="PTR2_symporter_CS"/>
</dbReference>
<evidence type="ECO:0000313" key="9">
    <source>
        <dbReference type="Proteomes" id="UP000324705"/>
    </source>
</evidence>
<evidence type="ECO:0000256" key="2">
    <source>
        <dbReference type="ARBA" id="ARBA00005982"/>
    </source>
</evidence>
<evidence type="ECO:0000256" key="1">
    <source>
        <dbReference type="ARBA" id="ARBA00004141"/>
    </source>
</evidence>
<evidence type="ECO:0000256" key="6">
    <source>
        <dbReference type="RuleBase" id="RU003755"/>
    </source>
</evidence>
<evidence type="ECO:0000256" key="3">
    <source>
        <dbReference type="ARBA" id="ARBA00022692"/>
    </source>
</evidence>
<keyword evidence="6" id="KW-0813">Transport</keyword>
<dbReference type="PROSITE" id="PS01023">
    <property type="entry name" value="PTR2_2"/>
    <property type="match status" value="1"/>
</dbReference>
<accession>A0A9R0YAJ8</accession>
<dbReference type="Gene3D" id="1.20.1250.20">
    <property type="entry name" value="MFS general substrate transporter like domains"/>
    <property type="match status" value="1"/>
</dbReference>
<dbReference type="OMA" id="AHEGCEQ"/>
<dbReference type="SUPFAM" id="SSF103473">
    <property type="entry name" value="MFS general substrate transporter"/>
    <property type="match status" value="1"/>
</dbReference>
<name>A0A9R0YAJ8_TRITD</name>
<reference evidence="8 9" key="1">
    <citation type="submission" date="2017-09" db="EMBL/GenBank/DDBJ databases">
        <authorList>
            <consortium name="International Durum Wheat Genome Sequencing Consortium (IDWGSC)"/>
            <person name="Milanesi L."/>
        </authorList>
    </citation>
    <scope>NUCLEOTIDE SEQUENCE [LARGE SCALE GENOMIC DNA]</scope>
    <source>
        <strain evidence="9">cv. Svevo</strain>
    </source>
</reference>
<dbReference type="InterPro" id="IPR036259">
    <property type="entry name" value="MFS_trans_sf"/>
</dbReference>
<gene>
    <name evidence="8" type="ORF">TRITD_6Av1G213890</name>
</gene>
<feature type="transmembrane region" description="Helical" evidence="7">
    <location>
        <begin position="408"/>
        <end position="432"/>
    </location>
</feature>
<organism evidence="8 9">
    <name type="scientific">Triticum turgidum subsp. durum</name>
    <name type="common">Durum wheat</name>
    <name type="synonym">Triticum durum</name>
    <dbReference type="NCBI Taxonomy" id="4567"/>
    <lineage>
        <taxon>Eukaryota</taxon>
        <taxon>Viridiplantae</taxon>
        <taxon>Streptophyta</taxon>
        <taxon>Embryophyta</taxon>
        <taxon>Tracheophyta</taxon>
        <taxon>Spermatophyta</taxon>
        <taxon>Magnoliopsida</taxon>
        <taxon>Liliopsida</taxon>
        <taxon>Poales</taxon>
        <taxon>Poaceae</taxon>
        <taxon>BOP clade</taxon>
        <taxon>Pooideae</taxon>
        <taxon>Triticodae</taxon>
        <taxon>Triticeae</taxon>
        <taxon>Triticinae</taxon>
        <taxon>Triticum</taxon>
    </lineage>
</organism>
<keyword evidence="9" id="KW-1185">Reference proteome</keyword>
<dbReference type="GO" id="GO:0006857">
    <property type="term" value="P:oligopeptide transport"/>
    <property type="evidence" value="ECO:0007669"/>
    <property type="project" value="InterPro"/>
</dbReference>
<comment type="similarity">
    <text evidence="2 6">Belongs to the major facilitator superfamily. Proton-dependent oligopeptide transporter (POT/PTR) (TC 2.A.17) family.</text>
</comment>
<comment type="subcellular location">
    <subcellularLocation>
        <location evidence="1 6">Membrane</location>
        <topology evidence="1 6">Multi-pass membrane protein</topology>
    </subcellularLocation>
</comment>
<keyword evidence="5 7" id="KW-0472">Membrane</keyword>
<evidence type="ECO:0000256" key="7">
    <source>
        <dbReference type="SAM" id="Phobius"/>
    </source>
</evidence>
<sequence>MYIILHLATSVLKEQRHLLLGVSYIKLTVSITETFVCTAHQDDGLEHTSDGTVDINKQPARRRSTGNWRACYFILGAEFTEGICFFGIQKNLVTYLTSVLHESNVDAARNVSTWIGSCFFTPLIGAFLADTYWGRYRAIVVFLSVYTVGMLVMTLSASIPVLMPSLSTSEIQRAMVYLGLYLVALGTGGIKPCTSALGADQFDTADPVERVTKGSFFNWYYFLINVGSLLSTTVLVWVQDNVGWGVGYAIPMVLMGFGLVVFVSGRKVYRYKKLGGSPLKRLSQVVVAAARNYRLKLPDDGSAPLHEEEMSPSQVNCSTERTSQFRFLDRAAIVVPPSSGKAVETMDPWRTCTVSQVEELKMLLRMCPVWASLLFFFAVTAQMSSTLIEQGMAMDNRVSRFTVPPASLSTFDILAVAAFIPIYDLVLVPLVRRATGRDRGLSQLQRLSVGLALSVLAMAYSASVEMRRLKAARAGRSVNIMWQTPSYVVLGVAEVFTSVGIMEFFYDESPETMKSMGAALAQLAISAGNYLNSAVLGVVASATGHGGAPGWIPDDLNEGHLDYFFWMMAGLSVLNLLMFIYFSLRYKG</sequence>
<feature type="transmembrane region" description="Helical" evidence="7">
    <location>
        <begin position="140"/>
        <end position="163"/>
    </location>
</feature>
<dbReference type="GO" id="GO:0022857">
    <property type="term" value="F:transmembrane transporter activity"/>
    <property type="evidence" value="ECO:0007669"/>
    <property type="project" value="InterPro"/>
</dbReference>
<dbReference type="EMBL" id="LT934121">
    <property type="protein sequence ID" value="VAI50934.1"/>
    <property type="molecule type" value="Genomic_DNA"/>
</dbReference>
<proteinExistence type="inferred from homology"/>
<dbReference type="PANTHER" id="PTHR11654">
    <property type="entry name" value="OLIGOPEPTIDE TRANSPORTER-RELATED"/>
    <property type="match status" value="1"/>
</dbReference>
<feature type="transmembrane region" description="Helical" evidence="7">
    <location>
        <begin position="369"/>
        <end position="388"/>
    </location>
</feature>
<protein>
    <submittedName>
        <fullName evidence="8">Uncharacterized protein</fullName>
    </submittedName>
</protein>
<feature type="transmembrane region" description="Helical" evidence="7">
    <location>
        <begin position="70"/>
        <end position="88"/>
    </location>
</feature>
<feature type="transmembrane region" description="Helical" evidence="7">
    <location>
        <begin position="518"/>
        <end position="543"/>
    </location>
</feature>
<feature type="transmembrane region" description="Helical" evidence="7">
    <location>
        <begin position="219"/>
        <end position="238"/>
    </location>
</feature>
<evidence type="ECO:0000256" key="4">
    <source>
        <dbReference type="ARBA" id="ARBA00022989"/>
    </source>
</evidence>
<dbReference type="Proteomes" id="UP000324705">
    <property type="component" value="Chromosome 6A"/>
</dbReference>
<evidence type="ECO:0000256" key="5">
    <source>
        <dbReference type="ARBA" id="ARBA00023136"/>
    </source>
</evidence>
<keyword evidence="4 7" id="KW-1133">Transmembrane helix</keyword>
<feature type="transmembrane region" description="Helical" evidence="7">
    <location>
        <begin position="563"/>
        <end position="584"/>
    </location>
</feature>
<feature type="transmembrane region" description="Helical" evidence="7">
    <location>
        <begin position="244"/>
        <end position="263"/>
    </location>
</feature>
<dbReference type="CDD" id="cd17351">
    <property type="entry name" value="MFS_NPF"/>
    <property type="match status" value="1"/>
</dbReference>
<dbReference type="Pfam" id="PF00854">
    <property type="entry name" value="PTR2"/>
    <property type="match status" value="1"/>
</dbReference>
<dbReference type="GO" id="GO:0016020">
    <property type="term" value="C:membrane"/>
    <property type="evidence" value="ECO:0007669"/>
    <property type="project" value="UniProtKB-SubCell"/>
</dbReference>
<evidence type="ECO:0000313" key="8">
    <source>
        <dbReference type="EMBL" id="VAI50934.1"/>
    </source>
</evidence>
<feature type="transmembrane region" description="Helical" evidence="7">
    <location>
        <begin position="175"/>
        <end position="198"/>
    </location>
</feature>
<keyword evidence="3 6" id="KW-0812">Transmembrane</keyword>